<keyword evidence="2 6" id="KW-0732">Signal</keyword>
<dbReference type="GeneID" id="118427240"/>
<accession>A0A9J7M103</accession>
<dbReference type="SUPFAM" id="SSF57184">
    <property type="entry name" value="Growth factor receptor domain"/>
    <property type="match status" value="1"/>
</dbReference>
<dbReference type="KEGG" id="bfo:118427240"/>
<evidence type="ECO:0000256" key="4">
    <source>
        <dbReference type="ARBA" id="ARBA00023157"/>
    </source>
</evidence>
<dbReference type="OMA" id="NQCDAHA"/>
<dbReference type="InterPro" id="IPR016187">
    <property type="entry name" value="CTDL_fold"/>
</dbReference>
<dbReference type="InterPro" id="IPR001304">
    <property type="entry name" value="C-type_lectin-like"/>
</dbReference>
<organism evidence="9 10">
    <name type="scientific">Branchiostoma floridae</name>
    <name type="common">Florida lancelet</name>
    <name type="synonym">Amphioxus</name>
    <dbReference type="NCBI Taxonomy" id="7739"/>
    <lineage>
        <taxon>Eukaryota</taxon>
        <taxon>Metazoa</taxon>
        <taxon>Chordata</taxon>
        <taxon>Cephalochordata</taxon>
        <taxon>Leptocardii</taxon>
        <taxon>Amphioxiformes</taxon>
        <taxon>Branchiostomatidae</taxon>
        <taxon>Branchiostoma</taxon>
    </lineage>
</organism>
<dbReference type="InterPro" id="IPR049883">
    <property type="entry name" value="NOTCH1_EGF-like"/>
</dbReference>
<evidence type="ECO:0000256" key="6">
    <source>
        <dbReference type="SAM" id="SignalP"/>
    </source>
</evidence>
<dbReference type="Pfam" id="PF12947">
    <property type="entry name" value="EGF_3"/>
    <property type="match status" value="1"/>
</dbReference>
<dbReference type="PANTHER" id="PTHR22801:SF63">
    <property type="entry name" value="C-TYPE LECTIN DOMAIN-CONTAINING PROTEIN"/>
    <property type="match status" value="1"/>
</dbReference>
<dbReference type="Pfam" id="PF07645">
    <property type="entry name" value="EGF_CA"/>
    <property type="match status" value="1"/>
</dbReference>
<dbReference type="RefSeq" id="XP_035692787.1">
    <property type="nucleotide sequence ID" value="XM_035836894.1"/>
</dbReference>
<dbReference type="GO" id="GO:0005509">
    <property type="term" value="F:calcium ion binding"/>
    <property type="evidence" value="ECO:0007669"/>
    <property type="project" value="InterPro"/>
</dbReference>
<dbReference type="PROSITE" id="PS50041">
    <property type="entry name" value="C_TYPE_LECTIN_2"/>
    <property type="match status" value="1"/>
</dbReference>
<keyword evidence="3" id="KW-0677">Repeat</keyword>
<evidence type="ECO:0000256" key="2">
    <source>
        <dbReference type="ARBA" id="ARBA00022729"/>
    </source>
</evidence>
<gene>
    <name evidence="10" type="primary">LOC118427240</name>
</gene>
<dbReference type="Proteomes" id="UP000001554">
    <property type="component" value="Chromosome 12"/>
</dbReference>
<evidence type="ECO:0000259" key="8">
    <source>
        <dbReference type="PROSITE" id="PS50041"/>
    </source>
</evidence>
<keyword evidence="9" id="KW-1185">Reference proteome</keyword>
<dbReference type="SMART" id="SM00179">
    <property type="entry name" value="EGF_CA"/>
    <property type="match status" value="2"/>
</dbReference>
<evidence type="ECO:0000256" key="5">
    <source>
        <dbReference type="PROSITE-ProRule" id="PRU00076"/>
    </source>
</evidence>
<name>A0A9J7M103_BRAFL</name>
<dbReference type="Pfam" id="PF00059">
    <property type="entry name" value="Lectin_C"/>
    <property type="match status" value="1"/>
</dbReference>
<dbReference type="PROSITE" id="PS00615">
    <property type="entry name" value="C_TYPE_LECTIN_1"/>
    <property type="match status" value="1"/>
</dbReference>
<dbReference type="Gene3D" id="2.10.25.10">
    <property type="entry name" value="Laminin"/>
    <property type="match status" value="2"/>
</dbReference>
<dbReference type="InterPro" id="IPR050801">
    <property type="entry name" value="Ca-Dep_Lectins_ImmuneDev"/>
</dbReference>
<evidence type="ECO:0000256" key="1">
    <source>
        <dbReference type="ARBA" id="ARBA00022536"/>
    </source>
</evidence>
<dbReference type="InterPro" id="IPR009030">
    <property type="entry name" value="Growth_fac_rcpt_cys_sf"/>
</dbReference>
<keyword evidence="1 5" id="KW-0245">EGF-like domain</keyword>
<protein>
    <submittedName>
        <fullName evidence="10">Snaclec agkisacutacin subunit B-like isoform X1</fullName>
    </submittedName>
</protein>
<keyword evidence="4" id="KW-1015">Disulfide bond</keyword>
<reference evidence="10" key="2">
    <citation type="submission" date="2025-08" db="UniProtKB">
        <authorList>
            <consortium name="RefSeq"/>
        </authorList>
    </citation>
    <scope>IDENTIFICATION</scope>
    <source>
        <strain evidence="10">S238N-H82</strain>
        <tissue evidence="10">Testes</tissue>
    </source>
</reference>
<dbReference type="PANTHER" id="PTHR22801">
    <property type="entry name" value="LITHOSTATHINE"/>
    <property type="match status" value="1"/>
</dbReference>
<dbReference type="SMART" id="SM00034">
    <property type="entry name" value="CLECT"/>
    <property type="match status" value="1"/>
</dbReference>
<feature type="domain" description="C-type lectin" evidence="8">
    <location>
        <begin position="51"/>
        <end position="162"/>
    </location>
</feature>
<dbReference type="InterPro" id="IPR001881">
    <property type="entry name" value="EGF-like_Ca-bd_dom"/>
</dbReference>
<dbReference type="FunFam" id="2.10.25.10:FF:000038">
    <property type="entry name" value="Fibrillin 2"/>
    <property type="match status" value="2"/>
</dbReference>
<dbReference type="Gene3D" id="3.10.100.10">
    <property type="entry name" value="Mannose-Binding Protein A, subunit A"/>
    <property type="match status" value="1"/>
</dbReference>
<dbReference type="InterPro" id="IPR016186">
    <property type="entry name" value="C-type_lectin-like/link_sf"/>
</dbReference>
<dbReference type="SMART" id="SM00181">
    <property type="entry name" value="EGF"/>
    <property type="match status" value="2"/>
</dbReference>
<dbReference type="InterPro" id="IPR018097">
    <property type="entry name" value="EGF_Ca-bd_CS"/>
</dbReference>
<evidence type="ECO:0000313" key="9">
    <source>
        <dbReference type="Proteomes" id="UP000001554"/>
    </source>
</evidence>
<feature type="domain" description="EGF-like" evidence="7">
    <location>
        <begin position="205"/>
        <end position="238"/>
    </location>
</feature>
<evidence type="ECO:0000256" key="3">
    <source>
        <dbReference type="ARBA" id="ARBA00022737"/>
    </source>
</evidence>
<dbReference type="OrthoDB" id="6133475at2759"/>
<feature type="domain" description="EGF-like" evidence="7">
    <location>
        <begin position="164"/>
        <end position="204"/>
    </location>
</feature>
<feature type="chain" id="PRO_5039912859" evidence="6">
    <location>
        <begin position="44"/>
        <end position="238"/>
    </location>
</feature>
<dbReference type="PROSITE" id="PS50026">
    <property type="entry name" value="EGF_3"/>
    <property type="match status" value="2"/>
</dbReference>
<dbReference type="PROSITE" id="PS01186">
    <property type="entry name" value="EGF_2"/>
    <property type="match status" value="1"/>
</dbReference>
<proteinExistence type="predicted"/>
<feature type="signal peptide" evidence="6">
    <location>
        <begin position="1"/>
        <end position="43"/>
    </location>
</feature>
<sequence>MMSLLILCFTVAGRQDGKMDHQTPMGWRMMVLMLMLMTRTSVGCPSGYSKSDGVCYRDFGDAKTHSQASDSCWPGRLAMPKSEEINTFIASLADAERWIGLTDSSSEGTWRFADGQLLGVYKKWADGEPNDSNGNEDCASLLDPSNNWNDLSCGETRGYICETDDDECAERTHNCHSRASCSNAYGSFTCACNRGYTGNGAYCYDINECTTGAHNCHSQASCTNTDGSFTCTCNTGYS</sequence>
<dbReference type="InterPro" id="IPR018378">
    <property type="entry name" value="C-type_lectin_CS"/>
</dbReference>
<comment type="caution">
    <text evidence="5">Lacks conserved residue(s) required for the propagation of feature annotation.</text>
</comment>
<dbReference type="InterPro" id="IPR000152">
    <property type="entry name" value="EGF-type_Asp/Asn_hydroxyl_site"/>
</dbReference>
<dbReference type="CDD" id="cd00054">
    <property type="entry name" value="EGF_CA"/>
    <property type="match status" value="2"/>
</dbReference>
<dbReference type="SUPFAM" id="SSF56436">
    <property type="entry name" value="C-type lectin-like"/>
    <property type="match status" value="1"/>
</dbReference>
<dbReference type="PROSITE" id="PS01187">
    <property type="entry name" value="EGF_CA"/>
    <property type="match status" value="1"/>
</dbReference>
<evidence type="ECO:0000259" key="7">
    <source>
        <dbReference type="PROSITE" id="PS50026"/>
    </source>
</evidence>
<evidence type="ECO:0000313" key="10">
    <source>
        <dbReference type="RefSeq" id="XP_035692787.1"/>
    </source>
</evidence>
<dbReference type="PROSITE" id="PS00010">
    <property type="entry name" value="ASX_HYDROXYL"/>
    <property type="match status" value="2"/>
</dbReference>
<dbReference type="AlphaFoldDB" id="A0A9J7M103"/>
<dbReference type="InterPro" id="IPR024731">
    <property type="entry name" value="NELL2-like_EGF"/>
</dbReference>
<reference evidence="9" key="1">
    <citation type="journal article" date="2020" name="Nat. Ecol. Evol.">
        <title>Deeply conserved synteny resolves early events in vertebrate evolution.</title>
        <authorList>
            <person name="Simakov O."/>
            <person name="Marletaz F."/>
            <person name="Yue J.X."/>
            <person name="O'Connell B."/>
            <person name="Jenkins J."/>
            <person name="Brandt A."/>
            <person name="Calef R."/>
            <person name="Tung C.H."/>
            <person name="Huang T.K."/>
            <person name="Schmutz J."/>
            <person name="Satoh N."/>
            <person name="Yu J.K."/>
            <person name="Putnam N.H."/>
            <person name="Green R.E."/>
            <person name="Rokhsar D.S."/>
        </authorList>
    </citation>
    <scope>NUCLEOTIDE SEQUENCE [LARGE SCALE GENOMIC DNA]</scope>
    <source>
        <strain evidence="9">S238N-H82</strain>
    </source>
</reference>
<dbReference type="InterPro" id="IPR000742">
    <property type="entry name" value="EGF"/>
</dbReference>